<evidence type="ECO:0000256" key="1">
    <source>
        <dbReference type="ARBA" id="ARBA00022737"/>
    </source>
</evidence>
<dbReference type="PROSITE" id="PS51125">
    <property type="entry name" value="NHL"/>
    <property type="match status" value="5"/>
</dbReference>
<dbReference type="PANTHER" id="PTHR24104">
    <property type="entry name" value="E3 UBIQUITIN-PROTEIN LIGASE NHLRC1-RELATED"/>
    <property type="match status" value="1"/>
</dbReference>
<keyword evidence="3" id="KW-0812">Transmembrane</keyword>
<dbReference type="SUPFAM" id="SSF101898">
    <property type="entry name" value="NHL repeat"/>
    <property type="match status" value="1"/>
</dbReference>
<comment type="caution">
    <text evidence="4">The sequence shown here is derived from an EMBL/GenBank/DDBJ whole genome shotgun (WGS) entry which is preliminary data.</text>
</comment>
<dbReference type="RefSeq" id="WP_052218251.1">
    <property type="nucleotide sequence ID" value="NZ_LGTE01000014.1"/>
</dbReference>
<dbReference type="InterPro" id="IPR011042">
    <property type="entry name" value="6-blade_b-propeller_TolB-like"/>
</dbReference>
<dbReference type="CDD" id="cd14963">
    <property type="entry name" value="NHL_like_5"/>
    <property type="match status" value="1"/>
</dbReference>
<proteinExistence type="predicted"/>
<dbReference type="Pfam" id="PF01436">
    <property type="entry name" value="NHL"/>
    <property type="match status" value="1"/>
</dbReference>
<dbReference type="AlphaFoldDB" id="A0A0L6W1J1"/>
<keyword evidence="3" id="KW-0472">Membrane</keyword>
<feature type="repeat" description="NHL" evidence="2">
    <location>
        <begin position="198"/>
        <end position="242"/>
    </location>
</feature>
<feature type="repeat" description="NHL" evidence="2">
    <location>
        <begin position="103"/>
        <end position="145"/>
    </location>
</feature>
<keyword evidence="1" id="KW-0677">Repeat</keyword>
<reference evidence="5" key="1">
    <citation type="submission" date="2015-07" db="EMBL/GenBank/DDBJ databases">
        <title>Complete Genome of Thermincola ferriacetica strain Z-0001T.</title>
        <authorList>
            <person name="Lusk B."/>
            <person name="Badalamenti J.P."/>
            <person name="Parameswaran P."/>
            <person name="Bond D.R."/>
            <person name="Torres C.I."/>
        </authorList>
    </citation>
    <scope>NUCLEOTIDE SEQUENCE [LARGE SCALE GENOMIC DNA]</scope>
    <source>
        <strain evidence="5">Z-0001</strain>
    </source>
</reference>
<dbReference type="Proteomes" id="UP000037175">
    <property type="component" value="Unassembled WGS sequence"/>
</dbReference>
<dbReference type="InterPro" id="IPR050952">
    <property type="entry name" value="TRIM-NHL_E3_ligases"/>
</dbReference>
<name>A0A0L6W1J1_9FIRM</name>
<feature type="transmembrane region" description="Helical" evidence="3">
    <location>
        <begin position="20"/>
        <end position="40"/>
    </location>
</feature>
<keyword evidence="5" id="KW-1185">Reference proteome</keyword>
<evidence type="ECO:0000256" key="3">
    <source>
        <dbReference type="SAM" id="Phobius"/>
    </source>
</evidence>
<feature type="repeat" description="NHL" evidence="2">
    <location>
        <begin position="166"/>
        <end position="194"/>
    </location>
</feature>
<accession>A0A0L6W1J1</accession>
<keyword evidence="3" id="KW-1133">Transmembrane helix</keyword>
<dbReference type="PANTHER" id="PTHR24104:SF25">
    <property type="entry name" value="PROTEIN LIN-41"/>
    <property type="match status" value="1"/>
</dbReference>
<feature type="repeat" description="NHL" evidence="2">
    <location>
        <begin position="290"/>
        <end position="332"/>
    </location>
</feature>
<feature type="repeat" description="NHL" evidence="2">
    <location>
        <begin position="70"/>
        <end position="99"/>
    </location>
</feature>
<dbReference type="GO" id="GO:0008270">
    <property type="term" value="F:zinc ion binding"/>
    <property type="evidence" value="ECO:0007669"/>
    <property type="project" value="UniProtKB-KW"/>
</dbReference>
<dbReference type="InterPro" id="IPR001258">
    <property type="entry name" value="NHL_repeat"/>
</dbReference>
<gene>
    <name evidence="4" type="ORF">Tfer_2065</name>
</gene>
<dbReference type="Gene3D" id="2.120.10.30">
    <property type="entry name" value="TolB, C-terminal domain"/>
    <property type="match status" value="3"/>
</dbReference>
<dbReference type="EMBL" id="LGTE01000014">
    <property type="protein sequence ID" value="KNZ69268.1"/>
    <property type="molecule type" value="Genomic_DNA"/>
</dbReference>
<evidence type="ECO:0000256" key="2">
    <source>
        <dbReference type="PROSITE-ProRule" id="PRU00504"/>
    </source>
</evidence>
<dbReference type="PATRIC" id="fig|281456.6.peg.2169"/>
<sequence length="332" mass="36894">MRLNTLLNKIREKKVNKKDLIIAILVLIIAALIFFGWYYFRTKRNPFTVTFAPPDKHKYLFSIYEPGVMSRPLGVAVSEWGDVFVADSANHRVAVFDANGAFKTVLGKQGAGPGEFNYPTGIAVYGRKIYVADFYNRRVQVLNFDGKQLSVLPRGKDLRELGGNIFPVTVAVDRSGNVYVSDVSQHRIVVFDDSGRFVRYFGRAGSNPGELSYVNGIAVNEDAGEIYLANSNNGRIDTFDLNGRYLPDRISGKGAANPKGIAFEESTGSLYVADTLAHKIHVLDKRGNEIETIGQRGLDIGQFNFPTAVAVDNRGRIYVADRENNRIQVFGR</sequence>
<organism evidence="4 5">
    <name type="scientific">Thermincola ferriacetica</name>
    <dbReference type="NCBI Taxonomy" id="281456"/>
    <lineage>
        <taxon>Bacteria</taxon>
        <taxon>Bacillati</taxon>
        <taxon>Bacillota</taxon>
        <taxon>Clostridia</taxon>
        <taxon>Eubacteriales</taxon>
        <taxon>Thermincolaceae</taxon>
        <taxon>Thermincola</taxon>
    </lineage>
</organism>
<dbReference type="Pfam" id="PF17170">
    <property type="entry name" value="DUF5128"/>
    <property type="match status" value="2"/>
</dbReference>
<protein>
    <submittedName>
        <fullName evidence="4">NHL repeat containing protein</fullName>
    </submittedName>
</protein>
<evidence type="ECO:0000313" key="4">
    <source>
        <dbReference type="EMBL" id="KNZ69268.1"/>
    </source>
</evidence>
<evidence type="ECO:0000313" key="5">
    <source>
        <dbReference type="Proteomes" id="UP000037175"/>
    </source>
</evidence>